<dbReference type="EMBL" id="BPLR01014336">
    <property type="protein sequence ID" value="GIY68170.1"/>
    <property type="molecule type" value="Genomic_DNA"/>
</dbReference>
<keyword evidence="2" id="KW-1185">Reference proteome</keyword>
<organism evidence="1 2">
    <name type="scientific">Caerostris extrusa</name>
    <name type="common">Bark spider</name>
    <name type="synonym">Caerostris bankana</name>
    <dbReference type="NCBI Taxonomy" id="172846"/>
    <lineage>
        <taxon>Eukaryota</taxon>
        <taxon>Metazoa</taxon>
        <taxon>Ecdysozoa</taxon>
        <taxon>Arthropoda</taxon>
        <taxon>Chelicerata</taxon>
        <taxon>Arachnida</taxon>
        <taxon>Araneae</taxon>
        <taxon>Araneomorphae</taxon>
        <taxon>Entelegynae</taxon>
        <taxon>Araneoidea</taxon>
        <taxon>Araneidae</taxon>
        <taxon>Caerostris</taxon>
    </lineage>
</organism>
<name>A0AAV4VD27_CAEEX</name>
<evidence type="ECO:0000313" key="2">
    <source>
        <dbReference type="Proteomes" id="UP001054945"/>
    </source>
</evidence>
<dbReference type="Proteomes" id="UP001054945">
    <property type="component" value="Unassembled WGS sequence"/>
</dbReference>
<protein>
    <submittedName>
        <fullName evidence="1">Uncharacterized protein</fullName>
    </submittedName>
</protein>
<dbReference type="AlphaFoldDB" id="A0AAV4VD27"/>
<gene>
    <name evidence="1" type="ORF">CEXT_26401</name>
</gene>
<evidence type="ECO:0000313" key="1">
    <source>
        <dbReference type="EMBL" id="GIY68170.1"/>
    </source>
</evidence>
<reference evidence="1 2" key="1">
    <citation type="submission" date="2021-06" db="EMBL/GenBank/DDBJ databases">
        <title>Caerostris extrusa draft genome.</title>
        <authorList>
            <person name="Kono N."/>
            <person name="Arakawa K."/>
        </authorList>
    </citation>
    <scope>NUCLEOTIDE SEQUENCE [LARGE SCALE GENOMIC DNA]</scope>
</reference>
<proteinExistence type="predicted"/>
<sequence>MSSTLMSANNSAAMEILQLFMTGPKFGFVINSEETFLLLPSILIAGSRQIHLQTIEFGIEGGCVVSEFMCSMLEENDFYIEGVSNKLELITFSFCLDNDTEFCLGCNTLQK</sequence>
<accession>A0AAV4VD27</accession>
<comment type="caution">
    <text evidence="1">The sequence shown here is derived from an EMBL/GenBank/DDBJ whole genome shotgun (WGS) entry which is preliminary data.</text>
</comment>